<dbReference type="EMBL" id="RRYP01002530">
    <property type="protein sequence ID" value="TNV84676.1"/>
    <property type="molecule type" value="Genomic_DNA"/>
</dbReference>
<dbReference type="AlphaFoldDB" id="A0A8J8NZL3"/>
<dbReference type="Proteomes" id="UP000785679">
    <property type="component" value="Unassembled WGS sequence"/>
</dbReference>
<reference evidence="2" key="1">
    <citation type="submission" date="2019-06" db="EMBL/GenBank/DDBJ databases">
        <authorList>
            <person name="Zheng W."/>
        </authorList>
    </citation>
    <scope>NUCLEOTIDE SEQUENCE</scope>
    <source>
        <strain evidence="2">QDHG01</strain>
    </source>
</reference>
<comment type="caution">
    <text evidence="2">The sequence shown here is derived from an EMBL/GenBank/DDBJ whole genome shotgun (WGS) entry which is preliminary data.</text>
</comment>
<keyword evidence="3" id="KW-1185">Reference proteome</keyword>
<protein>
    <submittedName>
        <fullName evidence="2">Uncharacterized protein</fullName>
    </submittedName>
</protein>
<feature type="region of interest" description="Disordered" evidence="1">
    <location>
        <begin position="48"/>
        <end position="70"/>
    </location>
</feature>
<organism evidence="2 3">
    <name type="scientific">Halteria grandinella</name>
    <dbReference type="NCBI Taxonomy" id="5974"/>
    <lineage>
        <taxon>Eukaryota</taxon>
        <taxon>Sar</taxon>
        <taxon>Alveolata</taxon>
        <taxon>Ciliophora</taxon>
        <taxon>Intramacronucleata</taxon>
        <taxon>Spirotrichea</taxon>
        <taxon>Stichotrichia</taxon>
        <taxon>Sporadotrichida</taxon>
        <taxon>Halteriidae</taxon>
        <taxon>Halteria</taxon>
    </lineage>
</organism>
<name>A0A8J8NZL3_HALGN</name>
<gene>
    <name evidence="2" type="ORF">FGO68_gene13638</name>
</gene>
<sequence>MLTDEFKYHFQHCAVILQRSLIFIHYLTLDKNERTPISLHCNPFLASPWSNTSHPKRKSQAFQGSPQKNT</sequence>
<evidence type="ECO:0000313" key="3">
    <source>
        <dbReference type="Proteomes" id="UP000785679"/>
    </source>
</evidence>
<evidence type="ECO:0000313" key="2">
    <source>
        <dbReference type="EMBL" id="TNV84676.1"/>
    </source>
</evidence>
<accession>A0A8J8NZL3</accession>
<feature type="compositionally biased region" description="Polar residues" evidence="1">
    <location>
        <begin position="60"/>
        <end position="70"/>
    </location>
</feature>
<evidence type="ECO:0000256" key="1">
    <source>
        <dbReference type="SAM" id="MobiDB-lite"/>
    </source>
</evidence>
<proteinExistence type="predicted"/>